<organism evidence="3 4">
    <name type="scientific">Anaeroplasma bactoclasticum</name>
    <dbReference type="NCBI Taxonomy" id="2088"/>
    <lineage>
        <taxon>Bacteria</taxon>
        <taxon>Bacillati</taxon>
        <taxon>Mycoplasmatota</taxon>
        <taxon>Mollicutes</taxon>
        <taxon>Anaeroplasmatales</taxon>
        <taxon>Anaeroplasmataceae</taxon>
        <taxon>Anaeroplasma</taxon>
    </lineage>
</organism>
<dbReference type="GO" id="GO:0003697">
    <property type="term" value="F:single-stranded DNA binding"/>
    <property type="evidence" value="ECO:0007669"/>
    <property type="project" value="InterPro"/>
</dbReference>
<comment type="caution">
    <text evidence="3">The sequence shown here is derived from an EMBL/GenBank/DDBJ whole genome shotgun (WGS) entry which is preliminary data.</text>
</comment>
<evidence type="ECO:0000256" key="1">
    <source>
        <dbReference type="ARBA" id="ARBA00023125"/>
    </source>
</evidence>
<dbReference type="PROSITE" id="PS50935">
    <property type="entry name" value="SSB"/>
    <property type="match status" value="1"/>
</dbReference>
<dbReference type="Pfam" id="PF00436">
    <property type="entry name" value="SSB"/>
    <property type="match status" value="1"/>
</dbReference>
<dbReference type="InterPro" id="IPR012340">
    <property type="entry name" value="NA-bd_OB-fold"/>
</dbReference>
<dbReference type="SUPFAM" id="SSF50249">
    <property type="entry name" value="Nucleic acid-binding proteins"/>
    <property type="match status" value="1"/>
</dbReference>
<name>A0A397RUY2_9MOLU</name>
<protein>
    <submittedName>
        <fullName evidence="3">Single-strand DNA-binding protein</fullName>
    </submittedName>
</protein>
<proteinExistence type="predicted"/>
<evidence type="ECO:0000256" key="2">
    <source>
        <dbReference type="PROSITE-ProRule" id="PRU00252"/>
    </source>
</evidence>
<keyword evidence="4" id="KW-1185">Reference proteome</keyword>
<dbReference type="InParanoid" id="A0A397RUY2"/>
<gene>
    <name evidence="3" type="ORF">EI71_00979</name>
</gene>
<dbReference type="AlphaFoldDB" id="A0A397RUY2"/>
<dbReference type="Gene3D" id="2.40.50.140">
    <property type="entry name" value="Nucleic acid-binding proteins"/>
    <property type="match status" value="1"/>
</dbReference>
<dbReference type="EMBL" id="QXEV01000008">
    <property type="protein sequence ID" value="RIA75945.1"/>
    <property type="molecule type" value="Genomic_DNA"/>
</dbReference>
<sequence length="81" mass="9154">MNGEYDTDFINISVWEFLAEHAVNYLKKGARVAVKGRICPKKGEHGDVSVFTNELYADRLIFLGESGIKEFDSQSLKAKEE</sequence>
<evidence type="ECO:0000313" key="3">
    <source>
        <dbReference type="EMBL" id="RIA75945.1"/>
    </source>
</evidence>
<dbReference type="Proteomes" id="UP000266506">
    <property type="component" value="Unassembled WGS sequence"/>
</dbReference>
<accession>A0A397RUY2</accession>
<keyword evidence="1 2" id="KW-0238">DNA-binding</keyword>
<reference evidence="3 4" key="1">
    <citation type="submission" date="2018-08" db="EMBL/GenBank/DDBJ databases">
        <title>Genomic Encyclopedia of Archaeal and Bacterial Type Strains, Phase II (KMG-II): from individual species to whole genera.</title>
        <authorList>
            <person name="Goeker M."/>
        </authorList>
    </citation>
    <scope>NUCLEOTIDE SEQUENCE [LARGE SCALE GENOMIC DNA]</scope>
    <source>
        <strain evidence="3 4">ATCC 27112</strain>
    </source>
</reference>
<dbReference type="InterPro" id="IPR000424">
    <property type="entry name" value="Primosome_PriB/ssb"/>
</dbReference>
<evidence type="ECO:0000313" key="4">
    <source>
        <dbReference type="Proteomes" id="UP000266506"/>
    </source>
</evidence>